<evidence type="ECO:0000313" key="2">
    <source>
        <dbReference type="Proteomes" id="UP001177260"/>
    </source>
</evidence>
<dbReference type="EMBL" id="JAOPJF010000003">
    <property type="protein sequence ID" value="KAK1149695.1"/>
    <property type="molecule type" value="Genomic_DNA"/>
</dbReference>
<protein>
    <submittedName>
        <fullName evidence="1">Uncharacterized protein</fullName>
    </submittedName>
</protein>
<gene>
    <name evidence="1" type="ORF">N8T08_005248</name>
</gene>
<dbReference type="Proteomes" id="UP001177260">
    <property type="component" value="Unassembled WGS sequence"/>
</dbReference>
<reference evidence="1 2" key="1">
    <citation type="journal article" date="2023" name="ACS Omega">
        <title>Identification of the Neoaspergillic Acid Biosynthesis Gene Cluster by Establishing an In Vitro CRISPR-Ribonucleoprotein Genetic System in Aspergillus melleus.</title>
        <authorList>
            <person name="Yuan B."/>
            <person name="Grau M.F."/>
            <person name="Murata R.M."/>
            <person name="Torok T."/>
            <person name="Venkateswaran K."/>
            <person name="Stajich J.E."/>
            <person name="Wang C.C.C."/>
        </authorList>
    </citation>
    <scope>NUCLEOTIDE SEQUENCE [LARGE SCALE GENOMIC DNA]</scope>
    <source>
        <strain evidence="1 2">IMV 1140</strain>
    </source>
</reference>
<comment type="caution">
    <text evidence="1">The sequence shown here is derived from an EMBL/GenBank/DDBJ whole genome shotgun (WGS) entry which is preliminary data.</text>
</comment>
<evidence type="ECO:0000313" key="1">
    <source>
        <dbReference type="EMBL" id="KAK1149695.1"/>
    </source>
</evidence>
<keyword evidence="2" id="KW-1185">Reference proteome</keyword>
<name>A0ACC3BGE9_9EURO</name>
<proteinExistence type="predicted"/>
<accession>A0ACC3BGE9</accession>
<organism evidence="1 2">
    <name type="scientific">Aspergillus melleus</name>
    <dbReference type="NCBI Taxonomy" id="138277"/>
    <lineage>
        <taxon>Eukaryota</taxon>
        <taxon>Fungi</taxon>
        <taxon>Dikarya</taxon>
        <taxon>Ascomycota</taxon>
        <taxon>Pezizomycotina</taxon>
        <taxon>Eurotiomycetes</taxon>
        <taxon>Eurotiomycetidae</taxon>
        <taxon>Eurotiales</taxon>
        <taxon>Aspergillaceae</taxon>
        <taxon>Aspergillus</taxon>
        <taxon>Aspergillus subgen. Circumdati</taxon>
    </lineage>
</organism>
<sequence length="288" mass="33164">MGLRTPDHFEQINFQKFATTYLFCAAFMQLGDHNWSRMLQAEAMQLARMLNLHKASEYDGLNHVETQLRKKGFWLVFYAFIHGQLQNIFGERLSYLDHYQLHSLNPDDLMPAEVDDEFIFEDEIQTPSTSIPSFVAGLNLNSRVFWAAARNPRLKEPKDEPCPCSRARDPGIEITYIRDQLHTLKFILDDIPPLLRPWMPMDGDIPTISDADRIRSGFATMRANLHVTHLWVQSLLLDQLEAAQSRCVISLLVSLHARFTPTPLKRNALPNTFSIPAISWRVLTEAKM</sequence>